<dbReference type="InterPro" id="IPR027372">
    <property type="entry name" value="Phytase-like_dom"/>
</dbReference>
<name>A0A3E0HTW4_9PSEU</name>
<proteinExistence type="predicted"/>
<organism evidence="2 3">
    <name type="scientific">Kutzneria buriramensis</name>
    <dbReference type="NCBI Taxonomy" id="1045776"/>
    <lineage>
        <taxon>Bacteria</taxon>
        <taxon>Bacillati</taxon>
        <taxon>Actinomycetota</taxon>
        <taxon>Actinomycetes</taxon>
        <taxon>Pseudonocardiales</taxon>
        <taxon>Pseudonocardiaceae</taxon>
        <taxon>Kutzneria</taxon>
    </lineage>
</organism>
<dbReference type="Proteomes" id="UP000256269">
    <property type="component" value="Unassembled WGS sequence"/>
</dbReference>
<reference evidence="2 3" key="1">
    <citation type="submission" date="2018-08" db="EMBL/GenBank/DDBJ databases">
        <title>Genomic Encyclopedia of Archaeal and Bacterial Type Strains, Phase II (KMG-II): from individual species to whole genera.</title>
        <authorList>
            <person name="Goeker M."/>
        </authorList>
    </citation>
    <scope>NUCLEOTIDE SEQUENCE [LARGE SCALE GENOMIC DNA]</scope>
    <source>
        <strain evidence="2 3">DSM 45791</strain>
    </source>
</reference>
<evidence type="ECO:0000313" key="2">
    <source>
        <dbReference type="EMBL" id="REH49858.1"/>
    </source>
</evidence>
<dbReference type="PANTHER" id="PTHR37957">
    <property type="entry name" value="BLR7070 PROTEIN"/>
    <property type="match status" value="1"/>
</dbReference>
<evidence type="ECO:0000259" key="1">
    <source>
        <dbReference type="Pfam" id="PF13449"/>
    </source>
</evidence>
<dbReference type="Pfam" id="PF13449">
    <property type="entry name" value="Phytase-like"/>
    <property type="match status" value="1"/>
</dbReference>
<dbReference type="PANTHER" id="PTHR37957:SF1">
    <property type="entry name" value="PHYTASE-LIKE DOMAIN-CONTAINING PROTEIN"/>
    <property type="match status" value="1"/>
</dbReference>
<dbReference type="AlphaFoldDB" id="A0A3E0HTW4"/>
<comment type="caution">
    <text evidence="2">The sequence shown here is derived from an EMBL/GenBank/DDBJ whole genome shotgun (WGS) entry which is preliminary data.</text>
</comment>
<feature type="domain" description="Phytase-like" evidence="1">
    <location>
        <begin position="68"/>
        <end position="393"/>
    </location>
</feature>
<accession>A0A3E0HTW4</accession>
<protein>
    <recommendedName>
        <fullName evidence="1">Phytase-like domain-containing protein</fullName>
    </recommendedName>
</protein>
<keyword evidence="3" id="KW-1185">Reference proteome</keyword>
<dbReference type="EMBL" id="QUNO01000004">
    <property type="protein sequence ID" value="REH49858.1"/>
    <property type="molecule type" value="Genomic_DNA"/>
</dbReference>
<evidence type="ECO:0000313" key="3">
    <source>
        <dbReference type="Proteomes" id="UP000256269"/>
    </source>
</evidence>
<gene>
    <name evidence="2" type="ORF">BCF44_104121</name>
</gene>
<sequence length="407" mass="43850">MEGRRYPVSTRTSPRSYVLHAMFGRTLTIATTALLAVGLTAGVAAASPSRVRLLGEQIVPLNLAFQGTTVGGLSSIDRDPRTGQYVLISDDRSAINPARFYTAKIDVDAAGIHSVDFTGTHPFLRPDGKTYPPIKEWTATPCAASREVCDRDGTVDPEELRVDPWTGNITWSQEGERILTPPTALLDPSIRQVRPDGSYVGQYPLPANERMTTDNVGPRQNQTLEGITYAAAGTLLVSELEDPLLQDGPNPTATAGALTRITVQSRFGPVLAQYAYPIDPLFAASPNANDTNGVSSMVAYDPFDPTRYLMVERAFVTGVGNKVRVYEIDTKGATNIKDVASIAGKKIKPVSKKLLVDLDTLGLPKVDNIEGITWGLTLPDGERTLLLVSDNNFSAAQVTQVIALAVR</sequence>